<organism evidence="2 3">
    <name type="scientific">Acetobacter tropicalis</name>
    <dbReference type="NCBI Taxonomy" id="104102"/>
    <lineage>
        <taxon>Bacteria</taxon>
        <taxon>Pseudomonadati</taxon>
        <taxon>Pseudomonadota</taxon>
        <taxon>Alphaproteobacteria</taxon>
        <taxon>Acetobacterales</taxon>
        <taxon>Acetobacteraceae</taxon>
        <taxon>Acetobacter</taxon>
    </lineage>
</organism>
<dbReference type="RefSeq" id="WP_086897505.1">
    <property type="nucleotide sequence ID" value="NZ_CP022699.1"/>
</dbReference>
<dbReference type="AlphaFoldDB" id="A0A291PD84"/>
<proteinExistence type="predicted"/>
<feature type="compositionally biased region" description="Polar residues" evidence="1">
    <location>
        <begin position="7"/>
        <end position="17"/>
    </location>
</feature>
<protein>
    <submittedName>
        <fullName evidence="2">Uncharacterized protein</fullName>
    </submittedName>
</protein>
<evidence type="ECO:0000313" key="3">
    <source>
        <dbReference type="Proteomes" id="UP000220394"/>
    </source>
</evidence>
<gene>
    <name evidence="2" type="ORF">CIW82_00585</name>
</gene>
<accession>A0A291PD84</accession>
<sequence>MSIKVTDASNRPSNVLISGTAPGTKGDPGPTIESMALDGDNILTATMSDGSQVRCDAGQLVQSAAENAVSSVTESMVFFVDERGAKIGIELPTEDPNIRGYAWLNGDYICVSHGPDA</sequence>
<evidence type="ECO:0000313" key="2">
    <source>
        <dbReference type="EMBL" id="ATJ89440.1"/>
    </source>
</evidence>
<reference evidence="2 3" key="1">
    <citation type="submission" date="2017-08" db="EMBL/GenBank/DDBJ databases">
        <title>Complete Genome Sequence of Acetobacter tropicalis Oregon-R-modENCODE STRAIN BDGP1, an acetic acid bacterium isolated from Drosophila melanogaster gut.</title>
        <authorList>
            <person name="Wan K.H."/>
            <person name="Yu C."/>
            <person name="Park S."/>
            <person name="Hammonds A.S."/>
            <person name="Booth B.W."/>
            <person name="Celniker S.E."/>
        </authorList>
    </citation>
    <scope>NUCLEOTIDE SEQUENCE [LARGE SCALE GENOMIC DNA]</scope>
    <source>
        <strain evidence="2 3">BDGP1</strain>
    </source>
</reference>
<dbReference type="KEGG" id="ato:CIW82_00585"/>
<dbReference type="EMBL" id="CP022699">
    <property type="protein sequence ID" value="ATJ89440.1"/>
    <property type="molecule type" value="Genomic_DNA"/>
</dbReference>
<dbReference type="Proteomes" id="UP000220394">
    <property type="component" value="Chromosome"/>
</dbReference>
<evidence type="ECO:0000256" key="1">
    <source>
        <dbReference type="SAM" id="MobiDB-lite"/>
    </source>
</evidence>
<feature type="region of interest" description="Disordered" evidence="1">
    <location>
        <begin position="1"/>
        <end position="36"/>
    </location>
</feature>
<name>A0A291PD84_9PROT</name>